<sequence length="394" mass="44375">MSSDHTHDTPAAIPERLRIAFVVDRFGNRFGGAEAYGVELMRELAEKHEITVFAREYDSRCDLKLAYVPIRHWSHWPGWIRGILFACKAAKATAQGFDIVHSHMNGWCGDVEVVHVTPVRFNWRVRPLPWLKKLGSYFSPRVWGYLGLEKRRLRPGPHAVVAVSGLIAEQLQQAYGSVHDYPVIAPGVALPQADLQGEERAKVRESLGFTKEQVVCLLVARNPLRKGLSTVLEALAKLPSHYRLLVVGGKPGLRDQMRQQLQALNMQDRVILQGETSNVEPFYRAADIYVHPTLNDSFGMAPLEAMSYGLPVVLSPAPWCGFAQYVQGGYHALLLSHPEDAQELAQAIEKISKDPAMARNLIENSRELLVQFSWPAVATRYQDLYQKVLLRRQD</sequence>
<evidence type="ECO:0000313" key="5">
    <source>
        <dbReference type="EMBL" id="PWE14273.1"/>
    </source>
</evidence>
<dbReference type="AlphaFoldDB" id="A0A2U2BJS9"/>
<feature type="domain" description="Glycosyltransferase subfamily 4-like N-terminal" evidence="4">
    <location>
        <begin position="30"/>
        <end position="188"/>
    </location>
</feature>
<comment type="caution">
    <text evidence="5">The sequence shown here is derived from an EMBL/GenBank/DDBJ whole genome shotgun (WGS) entry which is preliminary data.</text>
</comment>
<dbReference type="PANTHER" id="PTHR12526">
    <property type="entry name" value="GLYCOSYLTRANSFERASE"/>
    <property type="match status" value="1"/>
</dbReference>
<dbReference type="Proteomes" id="UP000245216">
    <property type="component" value="Unassembled WGS sequence"/>
</dbReference>
<organism evidence="5 6">
    <name type="scientific">Alcaligenes faecalis</name>
    <dbReference type="NCBI Taxonomy" id="511"/>
    <lineage>
        <taxon>Bacteria</taxon>
        <taxon>Pseudomonadati</taxon>
        <taxon>Pseudomonadota</taxon>
        <taxon>Betaproteobacteria</taxon>
        <taxon>Burkholderiales</taxon>
        <taxon>Alcaligenaceae</taxon>
        <taxon>Alcaligenes</taxon>
    </lineage>
</organism>
<dbReference type="GO" id="GO:0016757">
    <property type="term" value="F:glycosyltransferase activity"/>
    <property type="evidence" value="ECO:0007669"/>
    <property type="project" value="UniProtKB-KW"/>
</dbReference>
<feature type="domain" description="Glycosyl transferase family 1" evidence="3">
    <location>
        <begin position="200"/>
        <end position="367"/>
    </location>
</feature>
<protein>
    <submittedName>
        <fullName evidence="5">Transferase</fullName>
    </submittedName>
</protein>
<reference evidence="5 6" key="2">
    <citation type="submission" date="2018-05" db="EMBL/GenBank/DDBJ databases">
        <authorList>
            <person name="Lanie J.A."/>
            <person name="Ng W.-L."/>
            <person name="Kazmierczak K.M."/>
            <person name="Andrzejewski T.M."/>
            <person name="Davidsen T.M."/>
            <person name="Wayne K.J."/>
            <person name="Tettelin H."/>
            <person name="Glass J.I."/>
            <person name="Rusch D."/>
            <person name="Podicherti R."/>
            <person name="Tsui H.-C.T."/>
            <person name="Winkler M.E."/>
        </authorList>
    </citation>
    <scope>NUCLEOTIDE SEQUENCE [LARGE SCALE GENOMIC DNA]</scope>
    <source>
        <strain evidence="5 6">YBY</strain>
    </source>
</reference>
<dbReference type="Pfam" id="PF13439">
    <property type="entry name" value="Glyco_transf_4"/>
    <property type="match status" value="1"/>
</dbReference>
<dbReference type="Gene3D" id="3.40.50.2000">
    <property type="entry name" value="Glycogen Phosphorylase B"/>
    <property type="match status" value="2"/>
</dbReference>
<evidence type="ECO:0000256" key="2">
    <source>
        <dbReference type="ARBA" id="ARBA00022679"/>
    </source>
</evidence>
<keyword evidence="1" id="KW-0328">Glycosyltransferase</keyword>
<evidence type="ECO:0000259" key="3">
    <source>
        <dbReference type="Pfam" id="PF00534"/>
    </source>
</evidence>
<name>A0A2U2BJS9_ALCFA</name>
<dbReference type="RefSeq" id="WP_109088653.1">
    <property type="nucleotide sequence ID" value="NZ_QEXO01000002.1"/>
</dbReference>
<evidence type="ECO:0000313" key="6">
    <source>
        <dbReference type="Proteomes" id="UP000245216"/>
    </source>
</evidence>
<dbReference type="Pfam" id="PF00534">
    <property type="entry name" value="Glycos_transf_1"/>
    <property type="match status" value="1"/>
</dbReference>
<reference evidence="5 6" key="1">
    <citation type="submission" date="2018-05" db="EMBL/GenBank/DDBJ databases">
        <title>Genome Sequence of an Efficient Indole-Degrading Bacterium, Alcaligenes sp.YBY.</title>
        <authorList>
            <person name="Yang B."/>
        </authorList>
    </citation>
    <scope>NUCLEOTIDE SEQUENCE [LARGE SCALE GENOMIC DNA]</scope>
    <source>
        <strain evidence="5 6">YBY</strain>
    </source>
</reference>
<dbReference type="EMBL" id="QEXO01000002">
    <property type="protein sequence ID" value="PWE14273.1"/>
    <property type="molecule type" value="Genomic_DNA"/>
</dbReference>
<evidence type="ECO:0000259" key="4">
    <source>
        <dbReference type="Pfam" id="PF13439"/>
    </source>
</evidence>
<dbReference type="InterPro" id="IPR001296">
    <property type="entry name" value="Glyco_trans_1"/>
</dbReference>
<proteinExistence type="predicted"/>
<evidence type="ECO:0000256" key="1">
    <source>
        <dbReference type="ARBA" id="ARBA00022676"/>
    </source>
</evidence>
<dbReference type="PANTHER" id="PTHR12526:SF510">
    <property type="entry name" value="D-INOSITOL 3-PHOSPHATE GLYCOSYLTRANSFERASE"/>
    <property type="match status" value="1"/>
</dbReference>
<accession>A0A2U2BJS9</accession>
<keyword evidence="2 5" id="KW-0808">Transferase</keyword>
<dbReference type="SUPFAM" id="SSF53756">
    <property type="entry name" value="UDP-Glycosyltransferase/glycogen phosphorylase"/>
    <property type="match status" value="1"/>
</dbReference>
<dbReference type="InterPro" id="IPR028098">
    <property type="entry name" value="Glyco_trans_4-like_N"/>
</dbReference>
<dbReference type="CDD" id="cd03801">
    <property type="entry name" value="GT4_PimA-like"/>
    <property type="match status" value="1"/>
</dbReference>
<gene>
    <name evidence="5" type="ORF">DF183_05945</name>
</gene>
<dbReference type="STRING" id="511.UZ73_04910"/>